<evidence type="ECO:0008006" key="3">
    <source>
        <dbReference type="Google" id="ProtNLM"/>
    </source>
</evidence>
<gene>
    <name evidence="1" type="ORF">LXT12_24145</name>
</gene>
<sequence length="58" mass="6585">MSFIHNLLQSIRAVLAVETQNDADERFLSDAIDHADLERRIAVQSRAYMTMAPLNIGR</sequence>
<name>A0ABS8XNF4_9BURK</name>
<protein>
    <recommendedName>
        <fullName evidence="3">DUF3563 domain-containing protein</fullName>
    </recommendedName>
</protein>
<proteinExistence type="predicted"/>
<reference evidence="1 2" key="1">
    <citation type="submission" date="2021-12" db="EMBL/GenBank/DDBJ databases">
        <title>Genome seq of p7.</title>
        <authorList>
            <person name="Seo T."/>
        </authorList>
    </citation>
    <scope>NUCLEOTIDE SEQUENCE [LARGE SCALE GENOMIC DNA]</scope>
    <source>
        <strain evidence="1 2">P7</strain>
    </source>
</reference>
<organism evidence="1 2">
    <name type="scientific">Pelomonas caseinilytica</name>
    <dbReference type="NCBI Taxonomy" id="2906763"/>
    <lineage>
        <taxon>Bacteria</taxon>
        <taxon>Pseudomonadati</taxon>
        <taxon>Pseudomonadota</taxon>
        <taxon>Betaproteobacteria</taxon>
        <taxon>Burkholderiales</taxon>
        <taxon>Sphaerotilaceae</taxon>
        <taxon>Roseateles</taxon>
    </lineage>
</organism>
<keyword evidence="2" id="KW-1185">Reference proteome</keyword>
<accession>A0ABS8XNF4</accession>
<evidence type="ECO:0000313" key="2">
    <source>
        <dbReference type="Proteomes" id="UP001201463"/>
    </source>
</evidence>
<dbReference type="Proteomes" id="UP001201463">
    <property type="component" value="Unassembled WGS sequence"/>
</dbReference>
<evidence type="ECO:0000313" key="1">
    <source>
        <dbReference type="EMBL" id="MCE4540346.1"/>
    </source>
</evidence>
<dbReference type="EMBL" id="JAJTWT010000015">
    <property type="protein sequence ID" value="MCE4540346.1"/>
    <property type="molecule type" value="Genomic_DNA"/>
</dbReference>
<comment type="caution">
    <text evidence="1">The sequence shown here is derived from an EMBL/GenBank/DDBJ whole genome shotgun (WGS) entry which is preliminary data.</text>
</comment>
<dbReference type="RefSeq" id="WP_233394857.1">
    <property type="nucleotide sequence ID" value="NZ_JAJTWT010000015.1"/>
</dbReference>